<keyword evidence="8 12" id="KW-0799">Topoisomerase</keyword>
<keyword evidence="9 12" id="KW-0238">DNA-binding</keyword>
<evidence type="ECO:0000256" key="11">
    <source>
        <dbReference type="ARBA" id="ARBA00023242"/>
    </source>
</evidence>
<dbReference type="GO" id="GO:0003918">
    <property type="term" value="F:DNA topoisomerase type II (double strand cut, ATP-hydrolyzing) activity"/>
    <property type="evidence" value="ECO:0007669"/>
    <property type="project" value="UniProtKB-UniRule"/>
</dbReference>
<dbReference type="GO" id="GO:0042138">
    <property type="term" value="P:meiotic DNA double-strand break formation"/>
    <property type="evidence" value="ECO:0007669"/>
    <property type="project" value="InterPro"/>
</dbReference>
<dbReference type="Pfam" id="PF04406">
    <property type="entry name" value="TP6A_N"/>
    <property type="match status" value="1"/>
</dbReference>
<feature type="domain" description="Spo11/DNA topoisomerase VI subunit A N-terminal" evidence="14">
    <location>
        <begin position="216"/>
        <end position="260"/>
    </location>
</feature>
<comment type="cofactor">
    <cofactor evidence="2">
        <name>Mg(2+)</name>
        <dbReference type="ChEBI" id="CHEBI:18420"/>
    </cofactor>
</comment>
<reference evidence="16" key="1">
    <citation type="submission" date="2013-08" db="EMBL/GenBank/DDBJ databases">
        <title>Gene expansion shapes genome architecture in the human pathogen Lichtheimia corymbifera: an evolutionary genomics analysis in the ancient terrestrial Mucorales (Mucoromycotina).</title>
        <authorList>
            <person name="Schwartze V.U."/>
            <person name="Winter S."/>
            <person name="Shelest E."/>
            <person name="Marcet-Houben M."/>
            <person name="Horn F."/>
            <person name="Wehner S."/>
            <person name="Hoffmann K."/>
            <person name="Riege K."/>
            <person name="Sammeth M."/>
            <person name="Nowrousian M."/>
            <person name="Valiante V."/>
            <person name="Linde J."/>
            <person name="Jacobsen I.D."/>
            <person name="Marz M."/>
            <person name="Brakhage A.A."/>
            <person name="Gabaldon T."/>
            <person name="Bocker S."/>
            <person name="Voigt K."/>
        </authorList>
    </citation>
    <scope>NUCLEOTIDE SEQUENCE [LARGE SCALE GENOMIC DNA]</scope>
    <source>
        <strain evidence="16">FSU 9682</strain>
    </source>
</reference>
<feature type="compositionally biased region" description="Low complexity" evidence="13">
    <location>
        <begin position="61"/>
        <end position="80"/>
    </location>
</feature>
<keyword evidence="11" id="KW-0539">Nucleus</keyword>
<dbReference type="Gene3D" id="3.40.1360.10">
    <property type="match status" value="1"/>
</dbReference>
<evidence type="ECO:0000256" key="3">
    <source>
        <dbReference type="ARBA" id="ARBA00004123"/>
    </source>
</evidence>
<feature type="compositionally biased region" description="Low complexity" evidence="13">
    <location>
        <begin position="176"/>
        <end position="208"/>
    </location>
</feature>
<dbReference type="AlphaFoldDB" id="A0A068S7G6"/>
<accession>A0A068S7G6</accession>
<evidence type="ECO:0000256" key="6">
    <source>
        <dbReference type="ARBA" id="ARBA00022723"/>
    </source>
</evidence>
<evidence type="ECO:0000259" key="14">
    <source>
        <dbReference type="Pfam" id="PF04406"/>
    </source>
</evidence>
<dbReference type="InterPro" id="IPR036388">
    <property type="entry name" value="WH-like_DNA-bd_sf"/>
</dbReference>
<dbReference type="GO" id="GO:0000706">
    <property type="term" value="P:meiotic DNA double-strand break processing"/>
    <property type="evidence" value="ECO:0007669"/>
    <property type="project" value="TreeGrafter"/>
</dbReference>
<feature type="active site" description="O-(5'-phospho-DNA)-tyrosine intermediate" evidence="12">
    <location>
        <position position="245"/>
    </location>
</feature>
<dbReference type="PANTHER" id="PTHR10848">
    <property type="entry name" value="MEIOTIC RECOMBINATION PROTEIN SPO11"/>
    <property type="match status" value="1"/>
</dbReference>
<dbReference type="PRINTS" id="PR01551">
    <property type="entry name" value="SPO11HOMOLOG"/>
</dbReference>
<evidence type="ECO:0000256" key="12">
    <source>
        <dbReference type="PROSITE-ProRule" id="PRU01385"/>
    </source>
</evidence>
<dbReference type="CDD" id="cd00223">
    <property type="entry name" value="TOPRIM_TopoIIB_SPO"/>
    <property type="match status" value="1"/>
</dbReference>
<dbReference type="InterPro" id="IPR002815">
    <property type="entry name" value="Spo11/TopoVI_A"/>
</dbReference>
<organism evidence="16 17">
    <name type="scientific">Lichtheimia corymbifera JMRC:FSU:9682</name>
    <dbReference type="NCBI Taxonomy" id="1263082"/>
    <lineage>
        <taxon>Eukaryota</taxon>
        <taxon>Fungi</taxon>
        <taxon>Fungi incertae sedis</taxon>
        <taxon>Mucoromycota</taxon>
        <taxon>Mucoromycotina</taxon>
        <taxon>Mucoromycetes</taxon>
        <taxon>Mucorales</taxon>
        <taxon>Lichtheimiaceae</taxon>
        <taxon>Lichtheimia</taxon>
    </lineage>
</organism>
<dbReference type="PANTHER" id="PTHR10848:SF0">
    <property type="entry name" value="MEIOTIC RECOMBINATION PROTEIN SPO11"/>
    <property type="match status" value="1"/>
</dbReference>
<evidence type="ECO:0000256" key="2">
    <source>
        <dbReference type="ARBA" id="ARBA00001946"/>
    </source>
</evidence>
<dbReference type="Gene3D" id="1.10.10.10">
    <property type="entry name" value="Winged helix-like DNA-binding domain superfamily/Winged helix DNA-binding domain"/>
    <property type="match status" value="1"/>
</dbReference>
<evidence type="ECO:0000256" key="5">
    <source>
        <dbReference type="ARBA" id="ARBA00012895"/>
    </source>
</evidence>
<dbReference type="OrthoDB" id="521512at2759"/>
<keyword evidence="7" id="KW-0460">Magnesium</keyword>
<dbReference type="InterPro" id="IPR013048">
    <property type="entry name" value="Meiotic_Spo11"/>
</dbReference>
<keyword evidence="17" id="KW-1185">Reference proteome</keyword>
<gene>
    <name evidence="16" type="ORF">LCOR_09188.1</name>
</gene>
<evidence type="ECO:0000256" key="7">
    <source>
        <dbReference type="ARBA" id="ARBA00022842"/>
    </source>
</evidence>
<dbReference type="GO" id="GO:0000228">
    <property type="term" value="C:nuclear chromosome"/>
    <property type="evidence" value="ECO:0007669"/>
    <property type="project" value="TreeGrafter"/>
</dbReference>
<dbReference type="PROSITE" id="PS52041">
    <property type="entry name" value="TOPO_IIB"/>
    <property type="match status" value="1"/>
</dbReference>
<dbReference type="EMBL" id="CBTN010000055">
    <property type="protein sequence ID" value="CDH58323.1"/>
    <property type="molecule type" value="Genomic_DNA"/>
</dbReference>
<comment type="similarity">
    <text evidence="4 12">Belongs to the TOP6A family.</text>
</comment>
<dbReference type="Pfam" id="PF21180">
    <property type="entry name" value="TOP6A-Spo11_Toprim"/>
    <property type="match status" value="1"/>
</dbReference>
<name>A0A068S7G6_9FUNG</name>
<evidence type="ECO:0000313" key="16">
    <source>
        <dbReference type="EMBL" id="CDH58323.1"/>
    </source>
</evidence>
<comment type="caution">
    <text evidence="16">The sequence shown here is derived from an EMBL/GenBank/DDBJ whole genome shotgun (WGS) entry which is preliminary data.</text>
</comment>
<evidence type="ECO:0000313" key="17">
    <source>
        <dbReference type="Proteomes" id="UP000027586"/>
    </source>
</evidence>
<feature type="region of interest" description="Disordered" evidence="13">
    <location>
        <begin position="61"/>
        <end position="105"/>
    </location>
</feature>
<feature type="compositionally biased region" description="Polar residues" evidence="13">
    <location>
        <begin position="91"/>
        <end position="105"/>
    </location>
</feature>
<dbReference type="GO" id="GO:0005524">
    <property type="term" value="F:ATP binding"/>
    <property type="evidence" value="ECO:0007669"/>
    <property type="project" value="InterPro"/>
</dbReference>
<evidence type="ECO:0000259" key="15">
    <source>
        <dbReference type="Pfam" id="PF21180"/>
    </source>
</evidence>
<evidence type="ECO:0000256" key="10">
    <source>
        <dbReference type="ARBA" id="ARBA00023235"/>
    </source>
</evidence>
<protein>
    <recommendedName>
        <fullName evidence="5">DNA topoisomerase (ATP-hydrolyzing)</fullName>
        <ecNumber evidence="5">5.6.2.2</ecNumber>
    </recommendedName>
</protein>
<dbReference type="PRINTS" id="PR01550">
    <property type="entry name" value="TOP6AFAMILY"/>
</dbReference>
<dbReference type="SUPFAM" id="SSF56726">
    <property type="entry name" value="DNA topoisomerase IV, alpha subunit"/>
    <property type="match status" value="1"/>
</dbReference>
<feature type="region of interest" description="Disordered" evidence="13">
    <location>
        <begin position="131"/>
        <end position="208"/>
    </location>
</feature>
<evidence type="ECO:0000256" key="13">
    <source>
        <dbReference type="SAM" id="MobiDB-lite"/>
    </source>
</evidence>
<comment type="subcellular location">
    <subcellularLocation>
        <location evidence="3">Nucleus</location>
    </subcellularLocation>
</comment>
<evidence type="ECO:0000256" key="9">
    <source>
        <dbReference type="ARBA" id="ARBA00023125"/>
    </source>
</evidence>
<feature type="compositionally biased region" description="Polar residues" evidence="13">
    <location>
        <begin position="156"/>
        <end position="171"/>
    </location>
</feature>
<dbReference type="GO" id="GO:0003677">
    <property type="term" value="F:DNA binding"/>
    <property type="evidence" value="ECO:0007669"/>
    <property type="project" value="UniProtKB-UniRule"/>
</dbReference>
<keyword evidence="6" id="KW-0479">Metal-binding</keyword>
<dbReference type="GO" id="GO:0007131">
    <property type="term" value="P:reciprocal meiotic recombination"/>
    <property type="evidence" value="ECO:0007669"/>
    <property type="project" value="TreeGrafter"/>
</dbReference>
<sequence>MDEYLDDLCTSSYLDDYDDLFSQQDLTQRQSTSALLSHRVDSQQHVVVDDSFFDTFSSSQLPVPTVSSNSDDTSTSTIATKRPATIMNDPPHQSTTNNTGTQPQPRESVIASIEETILSVVQRMALGKSLELPGFGRPQPNRTNKKQKKTRDHAALQQQRTTSLDPDSSSLEEMRSTQPSSSSNTTFSSNASSSSSSATTPPTTRTLTLNNAASAKTFARYLRVLEIIHEALLTSVVVSKRDIYYRDIALFGTQSVVDKTAASKGLVFGPAKITLKNGKVIDCSTQGGDGEMNQELETDDQGVLIPPSNQVAHMEWDADFLLIIEKEASFRHLVASGFSTMFPTGILITDLATRHMVKYMSAQDRTLPIIALVDCDPYGLDIYSVYKWGSQAQAFDSPNLAVPSIQFLGLSMQDRSRFGIPHSAYVPLTVRDRRKAMLILQNSINQHAPSSATEATSQDHQQFVNQLSTMVHMDKKCELQALCANHEFGMLKLLQAKLVHFVLDA</sequence>
<dbReference type="VEuPathDB" id="FungiDB:LCOR_09188.1"/>
<dbReference type="EC" id="5.6.2.2" evidence="5"/>
<dbReference type="InterPro" id="IPR034136">
    <property type="entry name" value="TOPRIM_Topo6A/Spo11"/>
</dbReference>
<dbReference type="Proteomes" id="UP000027586">
    <property type="component" value="Unassembled WGS sequence"/>
</dbReference>
<dbReference type="InterPro" id="IPR013049">
    <property type="entry name" value="Spo11/TopoVI_A_N"/>
</dbReference>
<evidence type="ECO:0000256" key="1">
    <source>
        <dbReference type="ARBA" id="ARBA00000185"/>
    </source>
</evidence>
<proteinExistence type="inferred from homology"/>
<dbReference type="STRING" id="1263082.A0A068S7G6"/>
<dbReference type="GO" id="GO:0046872">
    <property type="term" value="F:metal ion binding"/>
    <property type="evidence" value="ECO:0007669"/>
    <property type="project" value="UniProtKB-KW"/>
</dbReference>
<feature type="domain" description="Topoisomerase 6 subunit A/Spo11 TOPRIM" evidence="15">
    <location>
        <begin position="320"/>
        <end position="496"/>
    </location>
</feature>
<keyword evidence="10 12" id="KW-0413">Isomerase</keyword>
<evidence type="ECO:0000256" key="4">
    <source>
        <dbReference type="ARBA" id="ARBA00006559"/>
    </source>
</evidence>
<dbReference type="InterPro" id="IPR036078">
    <property type="entry name" value="Spo11/TopoVI_A_sf"/>
</dbReference>
<comment type="catalytic activity">
    <reaction evidence="1 12">
        <text>ATP-dependent breakage, passage and rejoining of double-stranded DNA.</text>
        <dbReference type="EC" id="5.6.2.2"/>
    </reaction>
</comment>
<evidence type="ECO:0000256" key="8">
    <source>
        <dbReference type="ARBA" id="ARBA00023029"/>
    </source>
</evidence>